<dbReference type="FunFam" id="3.40.50.300:FF:000372">
    <property type="entry name" value="Adenylate kinase isoenzyme 6 homolog"/>
    <property type="match status" value="1"/>
</dbReference>
<comment type="catalytic activity">
    <reaction evidence="1 11">
        <text>AMP + ATP = 2 ADP</text>
        <dbReference type="Rhea" id="RHEA:12973"/>
        <dbReference type="ChEBI" id="CHEBI:30616"/>
        <dbReference type="ChEBI" id="CHEBI:456215"/>
        <dbReference type="ChEBI" id="CHEBI:456216"/>
        <dbReference type="EC" id="2.7.4.3"/>
    </reaction>
</comment>
<dbReference type="AlphaFoldDB" id="A0AAD1ZP81"/>
<dbReference type="GO" id="GO:0016887">
    <property type="term" value="F:ATP hydrolysis activity"/>
    <property type="evidence" value="ECO:0007669"/>
    <property type="project" value="UniProtKB-UniRule"/>
</dbReference>
<evidence type="ECO:0000256" key="2">
    <source>
        <dbReference type="ARBA" id="ARBA00009797"/>
    </source>
</evidence>
<dbReference type="HAMAP" id="MF_00039">
    <property type="entry name" value="Adenylate_kinase_AK6"/>
    <property type="match status" value="1"/>
</dbReference>
<dbReference type="Pfam" id="PF13238">
    <property type="entry name" value="AAA_18"/>
    <property type="match status" value="1"/>
</dbReference>
<comment type="function">
    <text evidence="11">Broad-specificity nucleoside monophosphate (NMP) kinase that catalyzes the reversible transfer of the terminal phosphate group between nucleoside triphosphates and monophosphates. Has also ATPase activity. Involved in the late cytoplasmic maturation steps of the 40S ribosomal particles, specifically 18S rRNA maturation. While NMP activity is not required for ribosome maturation, ATPase activity is. Associates transiently with small ribosomal subunit protein uS11. ATP hydrolysis breaks the interaction with uS11. May temporarily remove uS11 from the ribosome to enable a conformational change of the ribosomal RNA that is needed for the final maturation step of the small ribosomal subunit. Its NMP activity may have a role in nuclear energy homeostasis.</text>
</comment>
<dbReference type="GO" id="GO:0005634">
    <property type="term" value="C:nucleus"/>
    <property type="evidence" value="ECO:0007669"/>
    <property type="project" value="UniProtKB-SubCell"/>
</dbReference>
<feature type="binding site" evidence="11">
    <location>
        <position position="425"/>
    </location>
    <ligand>
        <name>ATP</name>
        <dbReference type="ChEBI" id="CHEBI:30616"/>
    </ligand>
</feature>
<comment type="similarity">
    <text evidence="11">Belongs to the adenylate kinase family. AK6 subfamily.</text>
</comment>
<feature type="region of interest" description="LID" evidence="11">
    <location>
        <begin position="516"/>
        <end position="526"/>
    </location>
</feature>
<dbReference type="InterPro" id="IPR020618">
    <property type="entry name" value="Adenyl_kinase_AK6"/>
</dbReference>
<evidence type="ECO:0000256" key="4">
    <source>
        <dbReference type="ARBA" id="ARBA00022517"/>
    </source>
</evidence>
<keyword evidence="10 11" id="KW-0539">Nucleus</keyword>
<evidence type="ECO:0000256" key="6">
    <source>
        <dbReference type="ARBA" id="ARBA00022679"/>
    </source>
</evidence>
<evidence type="ECO:0000313" key="13">
    <source>
        <dbReference type="EMBL" id="CAI9770835.1"/>
    </source>
</evidence>
<comment type="catalytic activity">
    <reaction evidence="11">
        <text>ATP + H2O = ADP + phosphate + H(+)</text>
        <dbReference type="Rhea" id="RHEA:13065"/>
        <dbReference type="ChEBI" id="CHEBI:15377"/>
        <dbReference type="ChEBI" id="CHEBI:15378"/>
        <dbReference type="ChEBI" id="CHEBI:30616"/>
        <dbReference type="ChEBI" id="CHEBI:43474"/>
        <dbReference type="ChEBI" id="CHEBI:456216"/>
    </reaction>
</comment>
<evidence type="ECO:0000256" key="11">
    <source>
        <dbReference type="HAMAP-Rule" id="MF_03173"/>
    </source>
</evidence>
<evidence type="ECO:0000256" key="5">
    <source>
        <dbReference type="ARBA" id="ARBA00022552"/>
    </source>
</evidence>
<feature type="binding site" evidence="11">
    <location>
        <position position="424"/>
    </location>
    <ligand>
        <name>ATP</name>
        <dbReference type="ChEBI" id="CHEBI:30616"/>
    </ligand>
</feature>
<evidence type="ECO:0000256" key="1">
    <source>
        <dbReference type="ARBA" id="ARBA00000582"/>
    </source>
</evidence>
<comment type="subunit">
    <text evidence="11">Interacts with small ribosomal subunit protein uS11. Not a structural component of 43S pre-ribosomes, but transiently interacts with them by binding to uS11.</text>
</comment>
<dbReference type="SUPFAM" id="SSF52540">
    <property type="entry name" value="P-loop containing nucleoside triphosphate hydrolases"/>
    <property type="match status" value="1"/>
</dbReference>
<evidence type="ECO:0000256" key="9">
    <source>
        <dbReference type="ARBA" id="ARBA00022840"/>
    </source>
</evidence>
<sequence>MAESPTRSPPPSSTSSTATKVPREIISEEEMALIDAAFASAAAQFPRNQRSIQSITRLSKRTLLGCTATGSSPDIEDSGRVGGSDSSPLKKRNRGLDSFLHRFRRNRGLSVTDITATEWCEKQMEFCLLFGKPEKTKAMKAGSARHVELEEEVIKRVKVHVSSNEDVWALKFVNFIIGANQLIFDGLTRELPIVGFVEGIWMVGVIDEIRMSESERYATLVDTKTRVQAKLPSEPQQRNGRLQLMCYKHLWDSLVDDKFPVQKFFDFFSLNPHCILSAEIRETTAKSGFASETLNDLVRYFRNSCCQLPHAQGLLTLRYELQADQSLIGDDEFAYDCEWVKGQIKSSLEFWIGEREASYTSTEERWKCRFYIWKSTLSRIAKTPTSKLNQRVRKTAGRKAQNGGGKKKREKPNILITGTPGTGKTTTASALAEATQFRHINIGDLVKEKNLHDGWDDQFDCYVINEDLVCDELEDLMEEGGNIVDYHGGDFFPQRWFNRVVVLQTENSVLYDRLTKRGYTGQKLTNNIECEIFQVLLEEAKESYPEEIVVALRSDCVDDINSNVATLTDWVRSWSCQS</sequence>
<feature type="binding site" evidence="11">
    <location>
        <position position="426"/>
    </location>
    <ligand>
        <name>ATP</name>
        <dbReference type="ChEBI" id="CHEBI:30616"/>
    </ligand>
</feature>
<dbReference type="GO" id="GO:0006364">
    <property type="term" value="P:rRNA processing"/>
    <property type="evidence" value="ECO:0007669"/>
    <property type="project" value="UniProtKB-KW"/>
</dbReference>
<gene>
    <name evidence="13" type="ORF">FPE_LOCUS18265</name>
</gene>
<protein>
    <recommendedName>
        <fullName evidence="11">Adenylate kinase isoenzyme 6 homolog</fullName>
        <shortName evidence="11">AK6</shortName>
        <ecNumber evidence="11">2.7.4.3</ecNumber>
    </recommendedName>
    <alternativeName>
        <fullName evidence="11">Dual activity adenylate kinase/ATPase</fullName>
        <shortName evidence="11">AK/ATPase</shortName>
    </alternativeName>
</protein>
<evidence type="ECO:0000313" key="14">
    <source>
        <dbReference type="Proteomes" id="UP000834106"/>
    </source>
</evidence>
<feature type="binding site" evidence="11">
    <location>
        <position position="423"/>
    </location>
    <ligand>
        <name>ATP</name>
        <dbReference type="ChEBI" id="CHEBI:30616"/>
    </ligand>
</feature>
<feature type="region of interest" description="Disordered" evidence="12">
    <location>
        <begin position="388"/>
        <end position="422"/>
    </location>
</feature>
<keyword evidence="6 11" id="KW-0808">Transferase</keyword>
<comment type="subcellular location">
    <subcellularLocation>
        <location evidence="11">Cytoplasm</location>
    </subcellularLocation>
    <subcellularLocation>
        <location evidence="11">Nucleus</location>
    </subcellularLocation>
</comment>
<dbReference type="EC" id="2.7.4.3" evidence="11"/>
<evidence type="ECO:0000256" key="3">
    <source>
        <dbReference type="ARBA" id="ARBA00022490"/>
    </source>
</evidence>
<dbReference type="EMBL" id="OU503046">
    <property type="protein sequence ID" value="CAI9770835.1"/>
    <property type="molecule type" value="Genomic_DNA"/>
</dbReference>
<comment type="similarity">
    <text evidence="2">Belongs to the EXO5 family.</text>
</comment>
<feature type="region of interest" description="Disordered" evidence="12">
    <location>
        <begin position="1"/>
        <end position="24"/>
    </location>
</feature>
<dbReference type="GO" id="GO:0036297">
    <property type="term" value="P:interstrand cross-link repair"/>
    <property type="evidence" value="ECO:0007669"/>
    <property type="project" value="TreeGrafter"/>
</dbReference>
<keyword evidence="9 11" id="KW-0067">ATP-binding</keyword>
<dbReference type="GO" id="GO:0005737">
    <property type="term" value="C:cytoplasm"/>
    <property type="evidence" value="ECO:0007669"/>
    <property type="project" value="UniProtKB-SubCell"/>
</dbReference>
<organism evidence="13 14">
    <name type="scientific">Fraxinus pennsylvanica</name>
    <dbReference type="NCBI Taxonomy" id="56036"/>
    <lineage>
        <taxon>Eukaryota</taxon>
        <taxon>Viridiplantae</taxon>
        <taxon>Streptophyta</taxon>
        <taxon>Embryophyta</taxon>
        <taxon>Tracheophyta</taxon>
        <taxon>Spermatophyta</taxon>
        <taxon>Magnoliopsida</taxon>
        <taxon>eudicotyledons</taxon>
        <taxon>Gunneridae</taxon>
        <taxon>Pentapetalae</taxon>
        <taxon>asterids</taxon>
        <taxon>lamiids</taxon>
        <taxon>Lamiales</taxon>
        <taxon>Oleaceae</taxon>
        <taxon>Oleeae</taxon>
        <taxon>Fraxinus</taxon>
    </lineage>
</organism>
<keyword evidence="3 11" id="KW-0963">Cytoplasm</keyword>
<name>A0AAD1ZP81_9LAMI</name>
<keyword evidence="4 11" id="KW-0690">Ribosome biogenesis</keyword>
<feature type="region of interest" description="Disordered" evidence="12">
    <location>
        <begin position="67"/>
        <end position="93"/>
    </location>
</feature>
<dbReference type="Gene3D" id="3.40.50.300">
    <property type="entry name" value="P-loop containing nucleotide triphosphate hydrolases"/>
    <property type="match status" value="1"/>
</dbReference>
<dbReference type="GO" id="GO:0045145">
    <property type="term" value="F:single-stranded DNA 5'-3' DNA exonuclease activity"/>
    <property type="evidence" value="ECO:0007669"/>
    <property type="project" value="InterPro"/>
</dbReference>
<dbReference type="GO" id="GO:0004017">
    <property type="term" value="F:AMP kinase activity"/>
    <property type="evidence" value="ECO:0007669"/>
    <property type="project" value="UniProtKB-UniRule"/>
</dbReference>
<dbReference type="GO" id="GO:0005524">
    <property type="term" value="F:ATP binding"/>
    <property type="evidence" value="ECO:0007669"/>
    <property type="project" value="UniProtKB-KW"/>
</dbReference>
<accession>A0AAD1ZP81</accession>
<dbReference type="InterPro" id="IPR019190">
    <property type="entry name" value="EXOV"/>
</dbReference>
<proteinExistence type="inferred from homology"/>
<feature type="region of interest" description="NMPbind" evidence="11">
    <location>
        <begin position="441"/>
        <end position="464"/>
    </location>
</feature>
<reference evidence="13" key="1">
    <citation type="submission" date="2023-05" db="EMBL/GenBank/DDBJ databases">
        <authorList>
            <person name="Huff M."/>
        </authorList>
    </citation>
    <scope>NUCLEOTIDE SEQUENCE</scope>
</reference>
<evidence type="ECO:0000256" key="10">
    <source>
        <dbReference type="ARBA" id="ARBA00023242"/>
    </source>
</evidence>
<evidence type="ECO:0000256" key="12">
    <source>
        <dbReference type="SAM" id="MobiDB-lite"/>
    </source>
</evidence>
<dbReference type="Pfam" id="PF09810">
    <property type="entry name" value="Exo5"/>
    <property type="match status" value="2"/>
</dbReference>
<evidence type="ECO:0000256" key="8">
    <source>
        <dbReference type="ARBA" id="ARBA00022777"/>
    </source>
</evidence>
<dbReference type="GO" id="GO:0042274">
    <property type="term" value="P:ribosomal small subunit biogenesis"/>
    <property type="evidence" value="ECO:0007669"/>
    <property type="project" value="UniProtKB-UniRule"/>
</dbReference>
<dbReference type="PANTHER" id="PTHR14464">
    <property type="entry name" value="EXONUCLEASE V"/>
    <property type="match status" value="1"/>
</dbReference>
<keyword evidence="8 11" id="KW-0418">Kinase</keyword>
<keyword evidence="5 11" id="KW-0698">rRNA processing</keyword>
<evidence type="ECO:0000256" key="7">
    <source>
        <dbReference type="ARBA" id="ARBA00022741"/>
    </source>
</evidence>
<dbReference type="PANTHER" id="PTHR14464:SF4">
    <property type="entry name" value="EXONUCLEASE V"/>
    <property type="match status" value="1"/>
</dbReference>
<comment type="caution">
    <text evidence="11">Lacks conserved residue(s) required for the propagation of feature annotation.</text>
</comment>
<keyword evidence="14" id="KW-1185">Reference proteome</keyword>
<dbReference type="InterPro" id="IPR027417">
    <property type="entry name" value="P-loop_NTPase"/>
</dbReference>
<dbReference type="Proteomes" id="UP000834106">
    <property type="component" value="Chromosome 11"/>
</dbReference>
<keyword evidence="7 11" id="KW-0547">Nucleotide-binding</keyword>
<feature type="binding site" evidence="11">
    <location>
        <position position="421"/>
    </location>
    <ligand>
        <name>ATP</name>
        <dbReference type="ChEBI" id="CHEBI:30616"/>
    </ligand>
</feature>
<feature type="binding site" evidence="11">
    <location>
        <position position="517"/>
    </location>
    <ligand>
        <name>ATP</name>
        <dbReference type="ChEBI" id="CHEBI:30616"/>
    </ligand>
</feature>